<reference evidence="1" key="1">
    <citation type="submission" date="2016-10" db="EMBL/GenBank/DDBJ databases">
        <title>Sequence of Gallionella enrichment culture.</title>
        <authorList>
            <person name="Poehlein A."/>
            <person name="Muehling M."/>
            <person name="Daniel R."/>
        </authorList>
    </citation>
    <scope>NUCLEOTIDE SEQUENCE</scope>
</reference>
<dbReference type="Pfam" id="PF01430">
    <property type="entry name" value="HSP33"/>
    <property type="match status" value="1"/>
</dbReference>
<dbReference type="EMBL" id="MLJW01000002">
    <property type="protein sequence ID" value="OIR18760.1"/>
    <property type="molecule type" value="Genomic_DNA"/>
</dbReference>
<sequence length="271" mass="30506">MPDSTPVNTADPGIEVGTFFVRNRNTLIARADLGPLFVDYYLHLAQHGLRYAGEPDGLFKRCLAGFVLHVGTRPWNELSAWTLHFERLGLNLFLTADNETGAVTGRLFEEDVKAMGTNLFFSDVIRGSHPKRRSAVEFQGDDAAGAIRTFYERSEQRGMRLFDLGEDKFVLLVEHPDCDRTWFDALEADGVRRIDEQETVVPLERRIHRWHCGCNQGRMMEVLASAFRQDPDGLFEGDPSLEMRCPRCGARHVVTREALEAHVAGKGSQGT</sequence>
<dbReference type="GO" id="GO:0006457">
    <property type="term" value="P:protein folding"/>
    <property type="evidence" value="ECO:0007669"/>
    <property type="project" value="InterPro"/>
</dbReference>
<dbReference type="GO" id="GO:0005737">
    <property type="term" value="C:cytoplasm"/>
    <property type="evidence" value="ECO:0007669"/>
    <property type="project" value="InterPro"/>
</dbReference>
<proteinExistence type="predicted"/>
<comment type="caution">
    <text evidence="1">The sequence shown here is derived from an EMBL/GenBank/DDBJ whole genome shotgun (WGS) entry which is preliminary data.</text>
</comment>
<dbReference type="InterPro" id="IPR016154">
    <property type="entry name" value="Heat_shock_Hsp33_C"/>
</dbReference>
<dbReference type="SUPFAM" id="SSF118352">
    <property type="entry name" value="HSP33 redox switch-like"/>
    <property type="match status" value="1"/>
</dbReference>
<organism evidence="1">
    <name type="scientific">mine drainage metagenome</name>
    <dbReference type="NCBI Taxonomy" id="410659"/>
    <lineage>
        <taxon>unclassified sequences</taxon>
        <taxon>metagenomes</taxon>
        <taxon>ecological metagenomes</taxon>
    </lineage>
</organism>
<name>A0A1J5TR79_9ZZZZ</name>
<dbReference type="Gene3D" id="3.90.1280.10">
    <property type="entry name" value="HSP33 redox switch-like"/>
    <property type="match status" value="1"/>
</dbReference>
<protein>
    <submittedName>
        <fullName evidence="1">33 kDa chaperonin</fullName>
    </submittedName>
</protein>
<evidence type="ECO:0000313" key="1">
    <source>
        <dbReference type="EMBL" id="OIR18760.1"/>
    </source>
</evidence>
<dbReference type="AlphaFoldDB" id="A0A1J5TR79"/>
<dbReference type="GO" id="GO:0051082">
    <property type="term" value="F:unfolded protein binding"/>
    <property type="evidence" value="ECO:0007669"/>
    <property type="project" value="InterPro"/>
</dbReference>
<accession>A0A1J5TR79</accession>
<dbReference type="InterPro" id="IPR000397">
    <property type="entry name" value="Heat_shock_Hsp33"/>
</dbReference>
<gene>
    <name evidence="1" type="primary">hslO_1</name>
    <name evidence="1" type="ORF">GALL_11000</name>
</gene>